<feature type="signal peptide" evidence="4">
    <location>
        <begin position="1"/>
        <end position="28"/>
    </location>
</feature>
<evidence type="ECO:0000256" key="2">
    <source>
        <dbReference type="ARBA" id="ARBA00022801"/>
    </source>
</evidence>
<evidence type="ECO:0000313" key="6">
    <source>
        <dbReference type="Proteomes" id="UP000606008"/>
    </source>
</evidence>
<evidence type="ECO:0000313" key="5">
    <source>
        <dbReference type="EMBL" id="NID11739.1"/>
    </source>
</evidence>
<evidence type="ECO:0000256" key="3">
    <source>
        <dbReference type="SAM" id="MobiDB-lite"/>
    </source>
</evidence>
<name>A0ABX0QH55_9BACT</name>
<dbReference type="Gene3D" id="3.10.450.30">
    <property type="entry name" value="Microbial ribonucleases"/>
    <property type="match status" value="1"/>
</dbReference>
<dbReference type="Pfam" id="PF00545">
    <property type="entry name" value="Ribonuclease"/>
    <property type="match status" value="1"/>
</dbReference>
<dbReference type="RefSeq" id="WP_085415031.1">
    <property type="nucleotide sequence ID" value="NZ_WAEL01000006.1"/>
</dbReference>
<reference evidence="5" key="1">
    <citation type="submission" date="2024-05" db="EMBL/GenBank/DDBJ databases">
        <authorList>
            <person name="Jung D.-H."/>
        </authorList>
    </citation>
    <scope>NUCLEOTIDE SEQUENCE</scope>
    <source>
        <strain evidence="5">JA-25</strain>
    </source>
</reference>
<accession>A0ABX0QH55</accession>
<keyword evidence="4" id="KW-0732">Signal</keyword>
<keyword evidence="1" id="KW-0540">Nuclease</keyword>
<feature type="compositionally biased region" description="Polar residues" evidence="3">
    <location>
        <begin position="71"/>
        <end position="81"/>
    </location>
</feature>
<keyword evidence="2" id="KW-0378">Hydrolase</keyword>
<protein>
    <submittedName>
        <fullName evidence="5">Ribonuclease</fullName>
    </submittedName>
</protein>
<gene>
    <name evidence="5" type="ORF">F7231_16320</name>
</gene>
<organism evidence="5 6">
    <name type="scientific">Fibrivirga algicola</name>
    <dbReference type="NCBI Taxonomy" id="2950420"/>
    <lineage>
        <taxon>Bacteria</taxon>
        <taxon>Pseudomonadati</taxon>
        <taxon>Bacteroidota</taxon>
        <taxon>Cytophagia</taxon>
        <taxon>Cytophagales</taxon>
        <taxon>Spirosomataceae</taxon>
        <taxon>Fibrivirga</taxon>
    </lineage>
</organism>
<evidence type="ECO:0000256" key="1">
    <source>
        <dbReference type="ARBA" id="ARBA00022722"/>
    </source>
</evidence>
<sequence length="170" mass="20064">MLFYLRRYFLFVCLLLGTSLLTDCQPQAKETQATEQQSHKKKHRRKHQDRDYRQRDDQPRTQQYQSEKAVRTSTGTRSQTGQIPQKVYDVLVYVRANKRAMDGYVGGRRFGNFENHLPRSDTDGKPIQYQEWDVNPKVQGRNRGTERLVTGSDGRAWFTNDHYNTFTEVK</sequence>
<feature type="region of interest" description="Disordered" evidence="3">
    <location>
        <begin position="30"/>
        <end position="81"/>
    </location>
</feature>
<dbReference type="InterPro" id="IPR000026">
    <property type="entry name" value="N1-like"/>
</dbReference>
<keyword evidence="6" id="KW-1185">Reference proteome</keyword>
<comment type="caution">
    <text evidence="5">The sequence shown here is derived from an EMBL/GenBank/DDBJ whole genome shotgun (WGS) entry which is preliminary data.</text>
</comment>
<feature type="chain" id="PRO_5046167825" evidence="4">
    <location>
        <begin position="29"/>
        <end position="170"/>
    </location>
</feature>
<dbReference type="EMBL" id="WAEL01000006">
    <property type="protein sequence ID" value="NID11739.1"/>
    <property type="molecule type" value="Genomic_DNA"/>
</dbReference>
<dbReference type="SUPFAM" id="SSF53933">
    <property type="entry name" value="Microbial ribonucleases"/>
    <property type="match status" value="1"/>
</dbReference>
<dbReference type="InterPro" id="IPR016191">
    <property type="entry name" value="Ribonuclease/ribotoxin"/>
</dbReference>
<proteinExistence type="predicted"/>
<dbReference type="Proteomes" id="UP000606008">
    <property type="component" value="Unassembled WGS sequence"/>
</dbReference>
<feature type="compositionally biased region" description="Basic and acidic residues" evidence="3">
    <location>
        <begin position="48"/>
        <end position="59"/>
    </location>
</feature>
<evidence type="ECO:0000256" key="4">
    <source>
        <dbReference type="SAM" id="SignalP"/>
    </source>
</evidence>